<gene>
    <name evidence="1" type="ORF">A6302_04172</name>
</gene>
<evidence type="ECO:0000313" key="2">
    <source>
        <dbReference type="Proteomes" id="UP000094622"/>
    </source>
</evidence>
<dbReference type="SUPFAM" id="SSF55154">
    <property type="entry name" value="CYTH-like phosphatases"/>
    <property type="match status" value="1"/>
</dbReference>
<sequence>MDDIRYLEYKILLRPERFFHPSQFEVYWHKIVRIAGDHGIGVTTAENGFKRHVREVLFYDTPDFDLYRNAFILRRRTFYDDGWPAPEHELTFKFRHPDLDEAAKVDVTPRLSGEAKIKFKCEILPLASGIGDARHLYSHNCVLMTPGLVLDQGLDRIAGVFPALAPLCAGEKPVSLVNNLAVEEVEVTPGRLDFGRGMTAKATVAVWRDRASERTLVGEFAFQARFAHLEDIGRKAMKRAADFFLAVQRGTEEWIQLGTTKTALVYGFAGRPVGGHE</sequence>
<dbReference type="RefSeq" id="WP_069308312.1">
    <property type="nucleotide sequence ID" value="NZ_MCRJ01000164.1"/>
</dbReference>
<organism evidence="1 2">
    <name type="scientific">Methylobrevis pamukkalensis</name>
    <dbReference type="NCBI Taxonomy" id="1439726"/>
    <lineage>
        <taxon>Bacteria</taxon>
        <taxon>Pseudomonadati</taxon>
        <taxon>Pseudomonadota</taxon>
        <taxon>Alphaproteobacteria</taxon>
        <taxon>Hyphomicrobiales</taxon>
        <taxon>Pleomorphomonadaceae</taxon>
        <taxon>Methylobrevis</taxon>
    </lineage>
</organism>
<name>A0A1E3GWW1_9HYPH</name>
<dbReference type="AlphaFoldDB" id="A0A1E3GWW1"/>
<comment type="caution">
    <text evidence="1">The sequence shown here is derived from an EMBL/GenBank/DDBJ whole genome shotgun (WGS) entry which is preliminary data.</text>
</comment>
<proteinExistence type="predicted"/>
<evidence type="ECO:0000313" key="1">
    <source>
        <dbReference type="EMBL" id="ODN68537.1"/>
    </source>
</evidence>
<keyword evidence="2" id="KW-1185">Reference proteome</keyword>
<dbReference type="EMBL" id="MCRJ01000164">
    <property type="protein sequence ID" value="ODN68537.1"/>
    <property type="molecule type" value="Genomic_DNA"/>
</dbReference>
<protein>
    <submittedName>
        <fullName evidence="1">Uncharacterized protein</fullName>
    </submittedName>
</protein>
<reference evidence="1 2" key="1">
    <citation type="submission" date="2016-07" db="EMBL/GenBank/DDBJ databases">
        <title>Draft Genome Sequence of Methylobrevis pamukkalensis PK2.</title>
        <authorList>
            <person name="Vasilenko O.V."/>
            <person name="Doronina N.V."/>
            <person name="Shmareva M.N."/>
            <person name="Tarlachkov S.V."/>
            <person name="Mustakhimov I."/>
            <person name="Trotsenko Y.A."/>
        </authorList>
    </citation>
    <scope>NUCLEOTIDE SEQUENCE [LARGE SCALE GENOMIC DNA]</scope>
    <source>
        <strain evidence="1 2">PK2</strain>
    </source>
</reference>
<dbReference type="Proteomes" id="UP000094622">
    <property type="component" value="Unassembled WGS sequence"/>
</dbReference>
<accession>A0A1E3GWW1</accession>
<dbReference type="OrthoDB" id="8435884at2"/>
<dbReference type="InterPro" id="IPR033469">
    <property type="entry name" value="CYTH-like_dom_sf"/>
</dbReference>